<dbReference type="PANTHER" id="PTHR34183:SF1">
    <property type="entry name" value="ENDOLYTIC PEPTIDOGLYCAN TRANSGLYCOSYLASE RLPA"/>
    <property type="match status" value="1"/>
</dbReference>
<evidence type="ECO:0000259" key="6">
    <source>
        <dbReference type="PROSITE" id="PS51724"/>
    </source>
</evidence>
<keyword evidence="4" id="KW-0472">Membrane</keyword>
<keyword evidence="4" id="KW-0449">Lipoprotein</keyword>
<dbReference type="InterPro" id="IPR036908">
    <property type="entry name" value="RlpA-like_sf"/>
</dbReference>
<dbReference type="GO" id="GO:0000270">
    <property type="term" value="P:peptidoglycan metabolic process"/>
    <property type="evidence" value="ECO:0007669"/>
    <property type="project" value="UniProtKB-UniRule"/>
</dbReference>
<accession>A0A8J6P689</accession>
<proteinExistence type="inferred from homology"/>
<dbReference type="AlphaFoldDB" id="A0A8J6P689"/>
<sequence>MAFKSGKTTFLVNIFLIVVCGLLLLLIFGCSTPGPPPTPRGHPKPYRIGKNWYRPLPHAQDFRQRGKASWYGKKFHGRKTANGEIYNMYAMTAAHKTLPLGTYVRVENLNNNKKIEVRINDRGPFVRGRIIDLSYTGAKKLGVVGPGTAPVEVVALGTASKTKTPGNSGRSYVPIDYYKGNFTVQVGAFSDRKNAERLQQKLDKEYKGAHIAAYNDGNATLYRVRVGRCSTLEQAEKYEEIMIQRGFEDAFAIAEDQ</sequence>
<dbReference type="EC" id="4.2.2.-" evidence="4"/>
<evidence type="ECO:0000256" key="2">
    <source>
        <dbReference type="ARBA" id="ARBA00023239"/>
    </source>
</evidence>
<evidence type="ECO:0000313" key="8">
    <source>
        <dbReference type="Proteomes" id="UP000605201"/>
    </source>
</evidence>
<dbReference type="Pfam" id="PF03330">
    <property type="entry name" value="DPBB_1"/>
    <property type="match status" value="1"/>
</dbReference>
<dbReference type="InterPro" id="IPR009009">
    <property type="entry name" value="RlpA-like_DPBB"/>
</dbReference>
<dbReference type="InterPro" id="IPR034718">
    <property type="entry name" value="RlpA"/>
</dbReference>
<dbReference type="GO" id="GO:0071555">
    <property type="term" value="P:cell wall organization"/>
    <property type="evidence" value="ECO:0007669"/>
    <property type="project" value="UniProtKB-KW"/>
</dbReference>
<dbReference type="GO" id="GO:0008932">
    <property type="term" value="F:lytic endotransglycosylase activity"/>
    <property type="evidence" value="ECO:0007669"/>
    <property type="project" value="UniProtKB-UniRule"/>
</dbReference>
<reference evidence="7 8" key="1">
    <citation type="submission" date="2020-08" db="EMBL/GenBank/DDBJ databases">
        <title>Bridging the membrane lipid divide: bacteria of the FCB group superphylum have the potential to synthesize archaeal ether lipids.</title>
        <authorList>
            <person name="Villanueva L."/>
            <person name="Von Meijenfeldt F.A.B."/>
            <person name="Westbye A.B."/>
            <person name="Yadav S."/>
            <person name="Hopmans E.C."/>
            <person name="Dutilh B.E."/>
            <person name="Sinninghe Damste J.S."/>
        </authorList>
    </citation>
    <scope>NUCLEOTIDE SEQUENCE [LARGE SCALE GENOMIC DNA]</scope>
    <source>
        <strain evidence="7">NIOZ-UU17</strain>
    </source>
</reference>
<dbReference type="Gene3D" id="3.30.70.1070">
    <property type="entry name" value="Sporulation related repeat"/>
    <property type="match status" value="1"/>
</dbReference>
<keyword evidence="4" id="KW-1003">Cell membrane</keyword>
<dbReference type="HAMAP" id="MF_02071">
    <property type="entry name" value="RlpA"/>
    <property type="match status" value="1"/>
</dbReference>
<keyword evidence="2 4" id="KW-0456">Lyase</keyword>
<evidence type="ECO:0000313" key="7">
    <source>
        <dbReference type="EMBL" id="MBC8434462.1"/>
    </source>
</evidence>
<dbReference type="PROSITE" id="PS51724">
    <property type="entry name" value="SPOR"/>
    <property type="match status" value="1"/>
</dbReference>
<keyword evidence="1" id="KW-0732">Signal</keyword>
<dbReference type="InterPro" id="IPR036680">
    <property type="entry name" value="SPOR-like_sf"/>
</dbReference>
<comment type="similarity">
    <text evidence="4 5">Belongs to the RlpA family.</text>
</comment>
<evidence type="ECO:0000256" key="1">
    <source>
        <dbReference type="ARBA" id="ARBA00022729"/>
    </source>
</evidence>
<dbReference type="Proteomes" id="UP000605201">
    <property type="component" value="Unassembled WGS sequence"/>
</dbReference>
<keyword evidence="3 4" id="KW-0961">Cell wall biogenesis/degradation</keyword>
<gene>
    <name evidence="4" type="primary">rlpA</name>
    <name evidence="7" type="ORF">H8D96_21345</name>
</gene>
<feature type="domain" description="SPOR" evidence="6">
    <location>
        <begin position="176"/>
        <end position="255"/>
    </location>
</feature>
<dbReference type="CDD" id="cd22268">
    <property type="entry name" value="DPBB_RlpA-like"/>
    <property type="match status" value="1"/>
</dbReference>
<comment type="subcellular location">
    <subcellularLocation>
        <location evidence="4">Cell membrane</location>
        <topology evidence="4">Lipid-anchor</topology>
    </subcellularLocation>
</comment>
<dbReference type="EMBL" id="JACNIG010000447">
    <property type="protein sequence ID" value="MBC8434462.1"/>
    <property type="molecule type" value="Genomic_DNA"/>
</dbReference>
<dbReference type="InterPro" id="IPR012997">
    <property type="entry name" value="RplA"/>
</dbReference>
<comment type="caution">
    <text evidence="7">The sequence shown here is derived from an EMBL/GenBank/DDBJ whole genome shotgun (WGS) entry which is preliminary data.</text>
</comment>
<dbReference type="PANTHER" id="PTHR34183">
    <property type="entry name" value="ENDOLYTIC PEPTIDOGLYCAN TRANSGLYCOSYLASE RLPA"/>
    <property type="match status" value="1"/>
</dbReference>
<evidence type="ECO:0000256" key="4">
    <source>
        <dbReference type="HAMAP-Rule" id="MF_02071"/>
    </source>
</evidence>
<evidence type="ECO:0000256" key="3">
    <source>
        <dbReference type="ARBA" id="ARBA00023316"/>
    </source>
</evidence>
<dbReference type="SUPFAM" id="SSF110997">
    <property type="entry name" value="Sporulation related repeat"/>
    <property type="match status" value="1"/>
</dbReference>
<dbReference type="InterPro" id="IPR007730">
    <property type="entry name" value="SPOR-like_dom"/>
</dbReference>
<name>A0A8J6P689_9BACT</name>
<dbReference type="GO" id="GO:0005886">
    <property type="term" value="C:plasma membrane"/>
    <property type="evidence" value="ECO:0007669"/>
    <property type="project" value="UniProtKB-SubCell"/>
</dbReference>
<protein>
    <recommendedName>
        <fullName evidence="4">Probable endolytic peptidoglycan transglycosylase RlpA</fullName>
        <ecNumber evidence="4">4.2.2.-</ecNumber>
    </recommendedName>
</protein>
<dbReference type="Gene3D" id="2.40.40.10">
    <property type="entry name" value="RlpA-like domain"/>
    <property type="match status" value="1"/>
</dbReference>
<comment type="function">
    <text evidence="4">Lytic transglycosylase with a strong preference for naked glycan strands that lack stem peptides.</text>
</comment>
<dbReference type="NCBIfam" id="TIGR00413">
    <property type="entry name" value="rlpA"/>
    <property type="match status" value="1"/>
</dbReference>
<dbReference type="SUPFAM" id="SSF50685">
    <property type="entry name" value="Barwin-like endoglucanases"/>
    <property type="match status" value="1"/>
</dbReference>
<dbReference type="PROSITE" id="PS51257">
    <property type="entry name" value="PROKAR_LIPOPROTEIN"/>
    <property type="match status" value="1"/>
</dbReference>
<evidence type="ECO:0000256" key="5">
    <source>
        <dbReference type="RuleBase" id="RU003495"/>
    </source>
</evidence>
<dbReference type="GO" id="GO:0042834">
    <property type="term" value="F:peptidoglycan binding"/>
    <property type="evidence" value="ECO:0007669"/>
    <property type="project" value="InterPro"/>
</dbReference>
<dbReference type="Pfam" id="PF05036">
    <property type="entry name" value="SPOR"/>
    <property type="match status" value="1"/>
</dbReference>
<organism evidence="7 8">
    <name type="scientific">Candidatus Desulfatibia vada</name>
    <dbReference type="NCBI Taxonomy" id="2841696"/>
    <lineage>
        <taxon>Bacteria</taxon>
        <taxon>Pseudomonadati</taxon>
        <taxon>Thermodesulfobacteriota</taxon>
        <taxon>Desulfobacteria</taxon>
        <taxon>Desulfobacterales</taxon>
        <taxon>Desulfobacterales incertae sedis</taxon>
        <taxon>Candidatus Desulfatibia</taxon>
    </lineage>
</organism>
<keyword evidence="4" id="KW-0564">Palmitate</keyword>